<evidence type="ECO:0000313" key="10">
    <source>
        <dbReference type="Proteomes" id="UP000468581"/>
    </source>
</evidence>
<dbReference type="SMART" id="SM00060">
    <property type="entry name" value="FN3"/>
    <property type="match status" value="2"/>
</dbReference>
<feature type="region of interest" description="Disordered" evidence="6">
    <location>
        <begin position="113"/>
        <end position="132"/>
    </location>
</feature>
<dbReference type="Pfam" id="PF00629">
    <property type="entry name" value="MAM"/>
    <property type="match status" value="3"/>
</dbReference>
<feature type="domain" description="Fibronectin type-III" evidence="8">
    <location>
        <begin position="1136"/>
        <end position="1221"/>
    </location>
</feature>
<evidence type="ECO:0000256" key="3">
    <source>
        <dbReference type="ARBA" id="ARBA00023277"/>
    </source>
</evidence>
<feature type="domain" description="MAM" evidence="7">
    <location>
        <begin position="1235"/>
        <end position="1402"/>
    </location>
</feature>
<name>A0A6P0UKR9_9FLAO</name>
<reference evidence="9 10" key="1">
    <citation type="submission" date="2020-01" db="EMBL/GenBank/DDBJ databases">
        <title>Leptobacterium flavescens.</title>
        <authorList>
            <person name="Wang G."/>
        </authorList>
    </citation>
    <scope>NUCLEOTIDE SEQUENCE [LARGE SCALE GENOMIC DNA]</scope>
    <source>
        <strain evidence="9 10">KCTC 22160</strain>
    </source>
</reference>
<evidence type="ECO:0000256" key="2">
    <source>
        <dbReference type="ARBA" id="ARBA00022801"/>
    </source>
</evidence>
<evidence type="ECO:0000259" key="8">
    <source>
        <dbReference type="PROSITE" id="PS50853"/>
    </source>
</evidence>
<feature type="domain" description="MAM" evidence="7">
    <location>
        <begin position="969"/>
        <end position="1130"/>
    </location>
</feature>
<dbReference type="InterPro" id="IPR026444">
    <property type="entry name" value="Secre_tail"/>
</dbReference>
<dbReference type="EMBL" id="JAABOO010000001">
    <property type="protein sequence ID" value="NER13142.1"/>
    <property type="molecule type" value="Genomic_DNA"/>
</dbReference>
<evidence type="ECO:0000256" key="5">
    <source>
        <dbReference type="ARBA" id="ARBA00023326"/>
    </source>
</evidence>
<feature type="compositionally biased region" description="Low complexity" evidence="6">
    <location>
        <begin position="1259"/>
        <end position="1270"/>
    </location>
</feature>
<keyword evidence="2" id="KW-0378">Hydrolase</keyword>
<dbReference type="InterPro" id="IPR051560">
    <property type="entry name" value="MAM_domain-containing"/>
</dbReference>
<dbReference type="PROSITE" id="PS50060">
    <property type="entry name" value="MAM_2"/>
    <property type="match status" value="3"/>
</dbReference>
<dbReference type="GO" id="GO:0016020">
    <property type="term" value="C:membrane"/>
    <property type="evidence" value="ECO:0007669"/>
    <property type="project" value="InterPro"/>
</dbReference>
<keyword evidence="3" id="KW-0119">Carbohydrate metabolism</keyword>
<dbReference type="FunFam" id="2.60.40.10:FF:001114">
    <property type="entry name" value="Chitinase A1"/>
    <property type="match status" value="1"/>
</dbReference>
<dbReference type="GO" id="GO:0004553">
    <property type="term" value="F:hydrolase activity, hydrolyzing O-glycosyl compounds"/>
    <property type="evidence" value="ECO:0007669"/>
    <property type="project" value="UniProtKB-ARBA"/>
</dbReference>
<dbReference type="Gene3D" id="2.130.10.10">
    <property type="entry name" value="YVTN repeat-like/Quinoprotein amine dehydrogenase"/>
    <property type="match status" value="3"/>
</dbReference>
<dbReference type="InterPro" id="IPR003961">
    <property type="entry name" value="FN3_dom"/>
</dbReference>
<dbReference type="SUPFAM" id="SSF49899">
    <property type="entry name" value="Concanavalin A-like lectins/glucanases"/>
    <property type="match status" value="3"/>
</dbReference>
<keyword evidence="5" id="KW-0624">Polysaccharide degradation</keyword>
<dbReference type="CDD" id="cd00063">
    <property type="entry name" value="FN3"/>
    <property type="match status" value="2"/>
</dbReference>
<feature type="compositionally biased region" description="Low complexity" evidence="6">
    <location>
        <begin position="994"/>
        <end position="1005"/>
    </location>
</feature>
<dbReference type="InterPro" id="IPR036116">
    <property type="entry name" value="FN3_sf"/>
</dbReference>
<dbReference type="InterPro" id="IPR013320">
    <property type="entry name" value="ConA-like_dom_sf"/>
</dbReference>
<feature type="region of interest" description="Disordered" evidence="6">
    <location>
        <begin position="1250"/>
        <end position="1270"/>
    </location>
</feature>
<dbReference type="GO" id="GO:0000272">
    <property type="term" value="P:polysaccharide catabolic process"/>
    <property type="evidence" value="ECO:0007669"/>
    <property type="project" value="UniProtKB-KW"/>
</dbReference>
<evidence type="ECO:0000256" key="4">
    <source>
        <dbReference type="ARBA" id="ARBA00023295"/>
    </source>
</evidence>
<feature type="domain" description="MAM" evidence="7">
    <location>
        <begin position="1409"/>
        <end position="1570"/>
    </location>
</feature>
<dbReference type="Proteomes" id="UP000468581">
    <property type="component" value="Unassembled WGS sequence"/>
</dbReference>
<evidence type="ECO:0000256" key="1">
    <source>
        <dbReference type="ARBA" id="ARBA00022729"/>
    </source>
</evidence>
<dbReference type="PROSITE" id="PS50853">
    <property type="entry name" value="FN3"/>
    <property type="match status" value="2"/>
</dbReference>
<dbReference type="Pfam" id="PF18962">
    <property type="entry name" value="Por_Secre_tail"/>
    <property type="match status" value="1"/>
</dbReference>
<dbReference type="Gene3D" id="2.60.120.200">
    <property type="match status" value="3"/>
</dbReference>
<evidence type="ECO:0000313" key="9">
    <source>
        <dbReference type="EMBL" id="NER13142.1"/>
    </source>
</evidence>
<proteinExistence type="predicted"/>
<dbReference type="InterPro" id="IPR036278">
    <property type="entry name" value="Sialidase_sf"/>
</dbReference>
<dbReference type="InterPro" id="IPR013783">
    <property type="entry name" value="Ig-like_fold"/>
</dbReference>
<dbReference type="InterPro" id="IPR000998">
    <property type="entry name" value="MAM_dom"/>
</dbReference>
<dbReference type="SUPFAM" id="SSF50939">
    <property type="entry name" value="Sialidases"/>
    <property type="match status" value="2"/>
</dbReference>
<keyword evidence="4" id="KW-0326">Glycosidase</keyword>
<protein>
    <submittedName>
        <fullName evidence="9">T9SS type A sorting domain-containing protein</fullName>
    </submittedName>
</protein>
<dbReference type="Gene3D" id="2.60.40.10">
    <property type="entry name" value="Immunoglobulins"/>
    <property type="match status" value="2"/>
</dbReference>
<sequence length="1664" mass="176287">MKRRLLRPILLGLSLVILSTFVLISLKKGKADKGIDMEEVISQRKQHAEHLKNSPFKETLQLTKAERKAKGLPPNKYFEQMWELTMNPNTGRTEPEKLFEVQGKLIESRKRISNRAPGDAADNPWSERGPNDIGGRTRVMLFDPNDANNRRVYAGGVSGGLWVNNDITSASSTWSRVQNVPGNLSVTSITVDPRNSNTWYVGTGEQYTAGDVVGNGVYRTTDGGNSWTAVNIPAAGGGNINFNASNLFLSGIYYVNDVIAWDNGSSTELFVAVGAHVYGDSSNPTNWLGLQSAGLYRSTDGGSTWNRIQGANLEFDFQGTPYPIIPNDLEIGPDNKLWMGTITTPGLGGGGGGRVFSSTNGSTWTEAAASPLADSNRVELEVSASNANKIYALTQGVSSPVHIYSTTNGFATAPATLALPNDADNGISANDFTRGQAFYDLMIEADPNNDNIVYVGGIDLFRSTNSGSSWTQISKWSNNPGLNTLNVPLVHADQHAMTFRPGNSNQAVFGNDGGIYYASSLSASQNSSTSIGARNSNYNVTQYVKAAIGPDGPGDTSGIFTAGAQDNGSQAFRNTTPGINGSEELSDGDGFYTFVDKDGQYMIATFVRNVIYRFDLPWNGLGRRQGGATTLSNDQTRGDFVNQMDYDSDANRLLTNNSNNTQNAIKSINVAANSNGSITNAALTARPTAFRASPFANNEWLVGMANGGLLRLTNVTNTNATFATITTPFVGSVSSVRYGATANDIMVTIHNYGVASVWYSSDAGANWSNKEGNLPDIPVRDILQNPLDLNEAILGTQLGVWVTTNFNATNPTWTQAYNGMSDASVTSFDYWNVSGDNTDNRIIASTYGRGVFTGSFTPNGSTVDLEAPTAPTNLAAANVTQTTVDLSWTASTDNVGVTEYDVYQGGAVIATVAGTTHQVTGLTANTAYTFTVRAKDAAGNESADSNAVNVTTQNSTPGVCTGDVTSFPYAEGFESGFGGWTQDSGDDFDWTRQSGGTPSNSTGPSGAVEGSFYVYVETSVPNNPNLTATLNSPCFDLSGESQATYTFRYHMTGNAVGVLRLEASTDNGGTWTEIWSQTGDQGANWNDASVNMNAYAGGTVRLRYRGTSGSSWQGDMAVDDINLSVGALPDTEAPTAPANLTASNITDTTIDLSWDAATDNVGVTEYDVYQGASVIATVTGTTHQVTGLTAGTAYTFTVRAKDAAGNESADSNAVNASTTGGSVTGCTGGISTFPYNEGFESGFGGWTQDSGDDFDWTRNSGGTPSNSTGPSSAFEGSFYMYVETSAPNNPNLTATLNSPCFNLSSAASASFTFRYHMTGNAVGNLRLEASNDNGATWTEVWSRSGDQGANWNNAVVNLNAYAGNSVQLRYVGTSGSSWQGDMAVDNIALTTGTGGGNTGCSGGITSFPYNESFEGGFGAWTQASGDDFDWTRQSGGTPSTGTGPTSAFNGTFYVYVETSSPNNPNLTATLNSPCFDLSGASSATFDFNYHMTGNAVGVLRLEASNDDGATWTEVWSRSGDQGANWNAASVDLGAYTGNSVQLRYVGTSGSSWQGDLVVDNISLSTTNTTRANDDLINLSGNGQNTDGILDISFYPNPVTGNVLNIVTTTRSAMNYRIMNITGQVVSRGKVNNNSVNVQNLSDGAYIIEVETENNERAVKRFIKQ</sequence>
<gene>
    <name evidence="9" type="ORF">GWK08_06810</name>
</gene>
<evidence type="ECO:0000256" key="6">
    <source>
        <dbReference type="SAM" id="MobiDB-lite"/>
    </source>
</evidence>
<dbReference type="Pfam" id="PF00041">
    <property type="entry name" value="fn3"/>
    <property type="match status" value="2"/>
</dbReference>
<dbReference type="NCBIfam" id="TIGR04183">
    <property type="entry name" value="Por_Secre_tail"/>
    <property type="match status" value="1"/>
</dbReference>
<dbReference type="CDD" id="cd06263">
    <property type="entry name" value="MAM"/>
    <property type="match status" value="3"/>
</dbReference>
<dbReference type="PANTHER" id="PTHR23282:SF146">
    <property type="entry name" value="RT07201P-RELATED"/>
    <property type="match status" value="1"/>
</dbReference>
<feature type="domain" description="Fibronectin type-III" evidence="8">
    <location>
        <begin position="870"/>
        <end position="955"/>
    </location>
</feature>
<dbReference type="SMART" id="SM00137">
    <property type="entry name" value="MAM"/>
    <property type="match status" value="3"/>
</dbReference>
<dbReference type="SUPFAM" id="SSF49265">
    <property type="entry name" value="Fibronectin type III"/>
    <property type="match status" value="1"/>
</dbReference>
<accession>A0A6P0UKR9</accession>
<dbReference type="PANTHER" id="PTHR23282">
    <property type="entry name" value="APICAL ENDOSOMAL GLYCOPROTEIN PRECURSOR"/>
    <property type="match status" value="1"/>
</dbReference>
<evidence type="ECO:0000259" key="7">
    <source>
        <dbReference type="PROSITE" id="PS50060"/>
    </source>
</evidence>
<dbReference type="InterPro" id="IPR015943">
    <property type="entry name" value="WD40/YVTN_repeat-like_dom_sf"/>
</dbReference>
<keyword evidence="10" id="KW-1185">Reference proteome</keyword>
<dbReference type="RefSeq" id="WP_163606141.1">
    <property type="nucleotide sequence ID" value="NZ_JAABOO010000001.1"/>
</dbReference>
<keyword evidence="1" id="KW-0732">Signal</keyword>
<organism evidence="9 10">
    <name type="scientific">Leptobacterium flavescens</name>
    <dbReference type="NCBI Taxonomy" id="472055"/>
    <lineage>
        <taxon>Bacteria</taxon>
        <taxon>Pseudomonadati</taxon>
        <taxon>Bacteroidota</taxon>
        <taxon>Flavobacteriia</taxon>
        <taxon>Flavobacteriales</taxon>
        <taxon>Flavobacteriaceae</taxon>
        <taxon>Leptobacterium</taxon>
    </lineage>
</organism>
<comment type="caution">
    <text evidence="9">The sequence shown here is derived from an EMBL/GenBank/DDBJ whole genome shotgun (WGS) entry which is preliminary data.</text>
</comment>
<feature type="region of interest" description="Disordered" evidence="6">
    <location>
        <begin position="984"/>
        <end position="1005"/>
    </location>
</feature>